<evidence type="ECO:0000313" key="2">
    <source>
        <dbReference type="Proteomes" id="UP001259803"/>
    </source>
</evidence>
<dbReference type="EMBL" id="JAVRHS010000002">
    <property type="protein sequence ID" value="MDT0575234.1"/>
    <property type="molecule type" value="Genomic_DNA"/>
</dbReference>
<dbReference type="RefSeq" id="WP_311339812.1">
    <property type="nucleotide sequence ID" value="NZ_JAVRHS010000002.1"/>
</dbReference>
<accession>A0ABU2ZI23</accession>
<reference evidence="1 2" key="1">
    <citation type="submission" date="2023-09" db="EMBL/GenBank/DDBJ databases">
        <authorList>
            <person name="Rey-Velasco X."/>
        </authorList>
    </citation>
    <scope>NUCLEOTIDE SEQUENCE [LARGE SCALE GENOMIC DNA]</scope>
    <source>
        <strain evidence="1 2">F390</strain>
    </source>
</reference>
<evidence type="ECO:0000313" key="1">
    <source>
        <dbReference type="EMBL" id="MDT0575234.1"/>
    </source>
</evidence>
<keyword evidence="2" id="KW-1185">Reference proteome</keyword>
<dbReference type="Proteomes" id="UP001259803">
    <property type="component" value="Unassembled WGS sequence"/>
</dbReference>
<sequence>MTIGWIASAALLGGALAMSPAGSVVQRIIPGQPAEGELLPDDRLRQVRRQLIIRIMPFGAAKPEREQRTRIVALRPVAEPARSCLPVRDIAGVQVDSARGLLFFTRAKRIYSAAFEQACPVQGFYSGFYMERSSDGMLCAGRDRLHARSGGDCLVGSFAEMIPAR</sequence>
<proteinExistence type="predicted"/>
<organism evidence="1 2">
    <name type="scientific">Croceicoccus esteveae</name>
    <dbReference type="NCBI Taxonomy" id="3075597"/>
    <lineage>
        <taxon>Bacteria</taxon>
        <taxon>Pseudomonadati</taxon>
        <taxon>Pseudomonadota</taxon>
        <taxon>Alphaproteobacteria</taxon>
        <taxon>Sphingomonadales</taxon>
        <taxon>Erythrobacteraceae</taxon>
        <taxon>Croceicoccus</taxon>
    </lineage>
</organism>
<protein>
    <submittedName>
        <fullName evidence="1">Uncharacterized protein</fullName>
    </submittedName>
</protein>
<gene>
    <name evidence="1" type="ORF">RM533_03430</name>
</gene>
<comment type="caution">
    <text evidence="1">The sequence shown here is derived from an EMBL/GenBank/DDBJ whole genome shotgun (WGS) entry which is preliminary data.</text>
</comment>
<name>A0ABU2ZI23_9SPHN</name>